<feature type="transmembrane region" description="Helical" evidence="3">
    <location>
        <begin position="33"/>
        <end position="52"/>
    </location>
</feature>
<comment type="similarity">
    <text evidence="2">Belongs to the EamA transporter family.</text>
</comment>
<feature type="transmembrane region" description="Helical" evidence="3">
    <location>
        <begin position="213"/>
        <end position="231"/>
    </location>
</feature>
<dbReference type="RefSeq" id="WP_132745457.1">
    <property type="nucleotide sequence ID" value="NZ_SLXK01000008.1"/>
</dbReference>
<dbReference type="EMBL" id="SLXK01000008">
    <property type="protein sequence ID" value="TCP29835.1"/>
    <property type="molecule type" value="Genomic_DNA"/>
</dbReference>
<sequence>MTPKINPIFIVVLAVFFISTSAIFVKLSDAPSAILAFYRLFFAAALTAPFLNKKQTIKVFKEIKPNDIILCVFAGICLAFHFILWFVSLDYTSIASSTVLVTLQPLFAFAGAVIVFKEKMPLGAYLAGLLAVIGSFIISWGDFLASKEALFGDIIALLACLLVTLYFMAGQKVRQHIPSGPYTYIVYVTAAVVLFIYNLVLHHSLFHYSAAEWMLFLLLAILPTLLGHSLLNWAVPWVGVSTISMSILVEPVGAAVLAYIILGETIHVPQMIGGSIILLGIYYYLKSRRKAASRPVNT</sequence>
<evidence type="ECO:0000259" key="4">
    <source>
        <dbReference type="Pfam" id="PF00892"/>
    </source>
</evidence>
<dbReference type="AlphaFoldDB" id="A0A4R2P7M8"/>
<evidence type="ECO:0000313" key="5">
    <source>
        <dbReference type="EMBL" id="TCP29835.1"/>
    </source>
</evidence>
<evidence type="ECO:0000256" key="2">
    <source>
        <dbReference type="ARBA" id="ARBA00007362"/>
    </source>
</evidence>
<feature type="transmembrane region" description="Helical" evidence="3">
    <location>
        <begin position="123"/>
        <end position="143"/>
    </location>
</feature>
<feature type="transmembrane region" description="Helical" evidence="3">
    <location>
        <begin position="149"/>
        <end position="169"/>
    </location>
</feature>
<feature type="transmembrane region" description="Helical" evidence="3">
    <location>
        <begin position="68"/>
        <end position="88"/>
    </location>
</feature>
<comment type="caution">
    <text evidence="5">The sequence shown here is derived from an EMBL/GenBank/DDBJ whole genome shotgun (WGS) entry which is preliminary data.</text>
</comment>
<dbReference type="InterPro" id="IPR000620">
    <property type="entry name" value="EamA_dom"/>
</dbReference>
<feature type="transmembrane region" description="Helical" evidence="3">
    <location>
        <begin position="243"/>
        <end position="262"/>
    </location>
</feature>
<dbReference type="PANTHER" id="PTHR22911:SF76">
    <property type="entry name" value="EAMA DOMAIN-CONTAINING PROTEIN"/>
    <property type="match status" value="1"/>
</dbReference>
<name>A0A4R2P7M8_9BACL</name>
<feature type="domain" description="EamA" evidence="4">
    <location>
        <begin position="151"/>
        <end position="283"/>
    </location>
</feature>
<evidence type="ECO:0000256" key="1">
    <source>
        <dbReference type="ARBA" id="ARBA00004127"/>
    </source>
</evidence>
<evidence type="ECO:0000313" key="6">
    <source>
        <dbReference type="Proteomes" id="UP000295416"/>
    </source>
</evidence>
<feature type="domain" description="EamA" evidence="4">
    <location>
        <begin position="8"/>
        <end position="139"/>
    </location>
</feature>
<dbReference type="SUPFAM" id="SSF103481">
    <property type="entry name" value="Multidrug resistance efflux transporter EmrE"/>
    <property type="match status" value="2"/>
</dbReference>
<feature type="transmembrane region" description="Helical" evidence="3">
    <location>
        <begin position="94"/>
        <end position="116"/>
    </location>
</feature>
<dbReference type="Proteomes" id="UP000295416">
    <property type="component" value="Unassembled WGS sequence"/>
</dbReference>
<keyword evidence="6" id="KW-1185">Reference proteome</keyword>
<keyword evidence="3" id="KW-0812">Transmembrane</keyword>
<dbReference type="OrthoDB" id="9790852at2"/>
<gene>
    <name evidence="5" type="ORF">EV207_108129</name>
</gene>
<accession>A0A4R2P7M8</accession>
<dbReference type="GO" id="GO:0016020">
    <property type="term" value="C:membrane"/>
    <property type="evidence" value="ECO:0007669"/>
    <property type="project" value="InterPro"/>
</dbReference>
<proteinExistence type="inferred from homology"/>
<keyword evidence="3" id="KW-0472">Membrane</keyword>
<feature type="transmembrane region" description="Helical" evidence="3">
    <location>
        <begin position="7"/>
        <end position="27"/>
    </location>
</feature>
<reference evidence="5 6" key="1">
    <citation type="submission" date="2019-03" db="EMBL/GenBank/DDBJ databases">
        <title>Genomic Encyclopedia of Type Strains, Phase IV (KMG-IV): sequencing the most valuable type-strain genomes for metagenomic binning, comparative biology and taxonomic classification.</title>
        <authorList>
            <person name="Goeker M."/>
        </authorList>
    </citation>
    <scope>NUCLEOTIDE SEQUENCE [LARGE SCALE GENOMIC DNA]</scope>
    <source>
        <strain evidence="5 6">DSM 19377</strain>
    </source>
</reference>
<evidence type="ECO:0000256" key="3">
    <source>
        <dbReference type="SAM" id="Phobius"/>
    </source>
</evidence>
<keyword evidence="3" id="KW-1133">Transmembrane helix</keyword>
<feature type="transmembrane region" description="Helical" evidence="3">
    <location>
        <begin position="181"/>
        <end position="201"/>
    </location>
</feature>
<dbReference type="InterPro" id="IPR037185">
    <property type="entry name" value="EmrE-like"/>
</dbReference>
<dbReference type="Pfam" id="PF00892">
    <property type="entry name" value="EamA"/>
    <property type="match status" value="2"/>
</dbReference>
<feature type="transmembrane region" description="Helical" evidence="3">
    <location>
        <begin position="268"/>
        <end position="285"/>
    </location>
</feature>
<comment type="subcellular location">
    <subcellularLocation>
        <location evidence="1">Endomembrane system</location>
        <topology evidence="1">Multi-pass membrane protein</topology>
    </subcellularLocation>
</comment>
<organism evidence="5 6">
    <name type="scientific">Scopulibacillus darangshiensis</name>
    <dbReference type="NCBI Taxonomy" id="442528"/>
    <lineage>
        <taxon>Bacteria</taxon>
        <taxon>Bacillati</taxon>
        <taxon>Bacillota</taxon>
        <taxon>Bacilli</taxon>
        <taxon>Bacillales</taxon>
        <taxon>Sporolactobacillaceae</taxon>
        <taxon>Scopulibacillus</taxon>
    </lineage>
</organism>
<protein>
    <submittedName>
        <fullName evidence="5">Threonine/homoserine efflux transporter RhtA</fullName>
    </submittedName>
</protein>
<dbReference type="PANTHER" id="PTHR22911">
    <property type="entry name" value="ACYL-MALONYL CONDENSING ENZYME-RELATED"/>
    <property type="match status" value="1"/>
</dbReference>